<reference evidence="2" key="1">
    <citation type="submission" date="2022-07" db="EMBL/GenBank/DDBJ databases">
        <title>Phylogenomic reconstructions and comparative analyses of Kickxellomycotina fungi.</title>
        <authorList>
            <person name="Reynolds N.K."/>
            <person name="Stajich J.E."/>
            <person name="Barry K."/>
            <person name="Grigoriev I.V."/>
            <person name="Crous P."/>
            <person name="Smith M.E."/>
        </authorList>
    </citation>
    <scope>NUCLEOTIDE SEQUENCE</scope>
    <source>
        <strain evidence="2">RSA 861</strain>
    </source>
</reference>
<keyword evidence="3" id="KW-1185">Reference proteome</keyword>
<feature type="compositionally biased region" description="Basic residues" evidence="1">
    <location>
        <begin position="77"/>
        <end position="94"/>
    </location>
</feature>
<dbReference type="PANTHER" id="PTHR32428">
    <property type="entry name" value="TARGET OF RAPAMYCIN COMPLEX 2 SUBUNIT BIT61-RELATED"/>
    <property type="match status" value="1"/>
</dbReference>
<dbReference type="EMBL" id="JANBPT010000947">
    <property type="protein sequence ID" value="KAJ1911300.1"/>
    <property type="molecule type" value="Genomic_DNA"/>
</dbReference>
<feature type="compositionally biased region" description="Low complexity" evidence="1">
    <location>
        <begin position="461"/>
        <end position="470"/>
    </location>
</feature>
<name>A0A9W8DNX2_9FUNG</name>
<feature type="compositionally biased region" description="Polar residues" evidence="1">
    <location>
        <begin position="183"/>
        <end position="204"/>
    </location>
</feature>
<feature type="region of interest" description="Disordered" evidence="1">
    <location>
        <begin position="1"/>
        <end position="218"/>
    </location>
</feature>
<feature type="region of interest" description="Disordered" evidence="1">
    <location>
        <begin position="456"/>
        <end position="479"/>
    </location>
</feature>
<evidence type="ECO:0000313" key="2">
    <source>
        <dbReference type="EMBL" id="KAJ1911300.1"/>
    </source>
</evidence>
<dbReference type="AlphaFoldDB" id="A0A9W8DNX2"/>
<proteinExistence type="predicted"/>
<dbReference type="PANTHER" id="PTHR32428:SF2">
    <property type="entry name" value="TARGET OF RAPAMYCIN COMPLEX 2 SUBUNIT BIT61-RELATED"/>
    <property type="match status" value="1"/>
</dbReference>
<dbReference type="GO" id="GO:0038203">
    <property type="term" value="P:TORC2 signaling"/>
    <property type="evidence" value="ECO:0007669"/>
    <property type="project" value="TreeGrafter"/>
</dbReference>
<feature type="compositionally biased region" description="Basic residues" evidence="1">
    <location>
        <begin position="159"/>
        <end position="174"/>
    </location>
</feature>
<feature type="region of interest" description="Disordered" evidence="1">
    <location>
        <begin position="288"/>
        <end position="347"/>
    </location>
</feature>
<feature type="compositionally biased region" description="Polar residues" evidence="1">
    <location>
        <begin position="119"/>
        <end position="128"/>
    </location>
</feature>
<gene>
    <name evidence="2" type="ORF">IWQ60_010210</name>
</gene>
<dbReference type="GO" id="GO:0031932">
    <property type="term" value="C:TORC2 complex"/>
    <property type="evidence" value="ECO:0007669"/>
    <property type="project" value="TreeGrafter"/>
</dbReference>
<dbReference type="Pfam" id="PF08539">
    <property type="entry name" value="HbrB"/>
    <property type="match status" value="1"/>
</dbReference>
<feature type="compositionally biased region" description="Gly residues" evidence="1">
    <location>
        <begin position="302"/>
        <end position="336"/>
    </location>
</feature>
<dbReference type="OrthoDB" id="2290221at2759"/>
<dbReference type="InterPro" id="IPR013745">
    <property type="entry name" value="Bit61/PRR5"/>
</dbReference>
<feature type="compositionally biased region" description="Pro residues" evidence="1">
    <location>
        <begin position="49"/>
        <end position="59"/>
    </location>
</feature>
<evidence type="ECO:0000256" key="1">
    <source>
        <dbReference type="SAM" id="MobiDB-lite"/>
    </source>
</evidence>
<accession>A0A9W8DNX2</accession>
<evidence type="ECO:0000313" key="3">
    <source>
        <dbReference type="Proteomes" id="UP001150569"/>
    </source>
</evidence>
<comment type="caution">
    <text evidence="2">The sequence shown here is derived from an EMBL/GenBank/DDBJ whole genome shotgun (WGS) entry which is preliminary data.</text>
</comment>
<sequence>MVKSYSAHPTVTGSPSPGAASGKTSPRSGPSAHGRPQRPSTPTLAGYPFPGPPAPPPPNLQAGAYMRSMSFTGHGGPHLHQHPPNSHHQHHHSQSHQTPTYGHSAGVAPPTPGIGPSHSPGSLITLTNHRAPIPGSHRTSVRPHYQRSVTSHGPQPHPLSHHHHHTASSHHQHPLHASFHSPHPSTSSVGSHTIYRQSIKSPGPTSEPHYPSPHYVTNVGPYGGSMQSAGSLGNMSTPSLNLAFAGSPHSVNPPASPFTPYTPRMHSSSPLSSRSVVSLDMKGISRDLAGPTSGLPSAFLGGTSGDGKSSSGGGGLGTSGGSGSGLAAGSGVGGSSGSNSGTGPSDDPWTILRANLLPLFNGDEPPRRIEELGQLVRACMQTCKNAHALIHDIRELLTTGCLTLLAKLQSAPDERLIQRLGEVWHAFARMTLPRLEGVFLPLHTVEVSTVTARPSRVRANSSSSVKSGTAAGTGGGGGNSSISATIVPTTAAAVGPHPQYQNFSVRQDILLCLRNLVVVPIYHRIETALARAMATDGDALLKVNQYIPRIFQMLAMLSFLHTDDENQFLVDRVWAQVRHLFLHLPETQ</sequence>
<protein>
    <submittedName>
        <fullName evidence="2">Uncharacterized protein</fullName>
    </submittedName>
</protein>
<dbReference type="Proteomes" id="UP001150569">
    <property type="component" value="Unassembled WGS sequence"/>
</dbReference>
<organism evidence="2 3">
    <name type="scientific">Tieghemiomyces parasiticus</name>
    <dbReference type="NCBI Taxonomy" id="78921"/>
    <lineage>
        <taxon>Eukaryota</taxon>
        <taxon>Fungi</taxon>
        <taxon>Fungi incertae sedis</taxon>
        <taxon>Zoopagomycota</taxon>
        <taxon>Kickxellomycotina</taxon>
        <taxon>Dimargaritomycetes</taxon>
        <taxon>Dimargaritales</taxon>
        <taxon>Dimargaritaceae</taxon>
        <taxon>Tieghemiomyces</taxon>
    </lineage>
</organism>